<reference evidence="3" key="1">
    <citation type="submission" date="2019-03" db="EMBL/GenBank/DDBJ databases">
        <title>Improved annotation for the trematode Fasciola hepatica.</title>
        <authorList>
            <person name="Choi Y.-J."/>
            <person name="Martin J."/>
            <person name="Mitreva M."/>
        </authorList>
    </citation>
    <scope>NUCLEOTIDE SEQUENCE [LARGE SCALE GENOMIC DNA]</scope>
</reference>
<dbReference type="GO" id="GO:0032991">
    <property type="term" value="C:protein-containing complex"/>
    <property type="evidence" value="ECO:0007669"/>
    <property type="project" value="UniProtKB-ARBA"/>
</dbReference>
<dbReference type="AlphaFoldDB" id="A0A4E0REH0"/>
<dbReference type="PANTHER" id="PTHR14030:SF4">
    <property type="entry name" value="BUB1 KINASE, ISOFORM A-RELATED"/>
    <property type="match status" value="1"/>
</dbReference>
<evidence type="ECO:0000313" key="4">
    <source>
        <dbReference type="Proteomes" id="UP000230066"/>
    </source>
</evidence>
<dbReference type="Pfam" id="PF08311">
    <property type="entry name" value="Mad3_BUB1_I"/>
    <property type="match status" value="1"/>
</dbReference>
<comment type="caution">
    <text evidence="3">The sequence shown here is derived from an EMBL/GenBank/DDBJ whole genome shotgun (WGS) entry which is preliminary data.</text>
</comment>
<evidence type="ECO:0000256" key="1">
    <source>
        <dbReference type="SAM" id="MobiDB-lite"/>
    </source>
</evidence>
<name>A0A4E0REH0_FASHE</name>
<dbReference type="GO" id="GO:0007094">
    <property type="term" value="P:mitotic spindle assembly checkpoint signaling"/>
    <property type="evidence" value="ECO:0007669"/>
    <property type="project" value="InterPro"/>
</dbReference>
<dbReference type="GO" id="GO:0005634">
    <property type="term" value="C:nucleus"/>
    <property type="evidence" value="ECO:0007669"/>
    <property type="project" value="TreeGrafter"/>
</dbReference>
<keyword evidence="4" id="KW-1185">Reference proteome</keyword>
<evidence type="ECO:0000313" key="3">
    <source>
        <dbReference type="EMBL" id="THD25085.1"/>
    </source>
</evidence>
<proteinExistence type="predicted"/>
<dbReference type="PANTHER" id="PTHR14030">
    <property type="entry name" value="MITOTIC CHECKPOINT SERINE/THREONINE-PROTEIN KINASE BUB1"/>
    <property type="match status" value="1"/>
</dbReference>
<dbReference type="EMBL" id="JXXN02001297">
    <property type="protein sequence ID" value="THD25085.1"/>
    <property type="molecule type" value="Genomic_DNA"/>
</dbReference>
<dbReference type="SMART" id="SM00777">
    <property type="entry name" value="Mad3_BUB1_I"/>
    <property type="match status" value="1"/>
</dbReference>
<feature type="region of interest" description="Disordered" evidence="1">
    <location>
        <begin position="240"/>
        <end position="346"/>
    </location>
</feature>
<organism evidence="3 4">
    <name type="scientific">Fasciola hepatica</name>
    <name type="common">Liver fluke</name>
    <dbReference type="NCBI Taxonomy" id="6192"/>
    <lineage>
        <taxon>Eukaryota</taxon>
        <taxon>Metazoa</taxon>
        <taxon>Spiralia</taxon>
        <taxon>Lophotrochozoa</taxon>
        <taxon>Platyhelminthes</taxon>
        <taxon>Trematoda</taxon>
        <taxon>Digenea</taxon>
        <taxon>Plagiorchiida</taxon>
        <taxon>Echinostomata</taxon>
        <taxon>Echinostomatoidea</taxon>
        <taxon>Fasciolidae</taxon>
        <taxon>Fasciola</taxon>
    </lineage>
</organism>
<evidence type="ECO:0000259" key="2">
    <source>
        <dbReference type="PROSITE" id="PS51489"/>
    </source>
</evidence>
<dbReference type="InterPro" id="IPR013212">
    <property type="entry name" value="Mad3/Bub1_I"/>
</dbReference>
<dbReference type="InterPro" id="IPR015661">
    <property type="entry name" value="Bub1/Mad3"/>
</dbReference>
<dbReference type="PROSITE" id="PS51489">
    <property type="entry name" value="BUB1_N"/>
    <property type="match status" value="1"/>
</dbReference>
<feature type="region of interest" description="Disordered" evidence="1">
    <location>
        <begin position="376"/>
        <end position="406"/>
    </location>
</feature>
<dbReference type="GO" id="GO:0004672">
    <property type="term" value="F:protein kinase activity"/>
    <property type="evidence" value="ECO:0007669"/>
    <property type="project" value="TreeGrafter"/>
</dbReference>
<dbReference type="Proteomes" id="UP000230066">
    <property type="component" value="Unassembled WGS sequence"/>
</dbReference>
<feature type="compositionally biased region" description="Polar residues" evidence="1">
    <location>
        <begin position="246"/>
        <end position="263"/>
    </location>
</feature>
<gene>
    <name evidence="3" type="ORF">D915_004004</name>
</gene>
<dbReference type="Gene3D" id="1.25.40.430">
    <property type="match status" value="1"/>
</dbReference>
<feature type="compositionally biased region" description="Polar residues" evidence="1">
    <location>
        <begin position="277"/>
        <end position="287"/>
    </location>
</feature>
<sequence length="577" mass="63491">MNSFVLLFFVDATTLTPTIIIVSNNFSLLFRHFELKISQLPVSFTKLRLYSRYLRWVEHNYPSLGRTADLETLLYRCVRDVGQLDGVQNDQDFVDVWLRLIEYCAQPTELFELLFRQGVGTMCAKFYVTWANLLESKGILTKTAAVYAHGLRAGAKPTSWLEDRTESFLARYFTHLDNTEDSGSCFTNTVDPSVQDRSVFSIEPARQQLAALRLVETSGTNENASGRLLKAPALRTSEMWHPHQSGLGSHNSTVRTALDTSGPSLGHRPQPRVVCPSHSSSADSENSFPLLHTLPPLSRGDSTGAPLNPVRPLSKPSQWQKENCPKPGPWKNEQIDRSKLLPPQSTRSARASFEVYSEEGTDASSAVVHYPANTSVPELSAQQKPSKRKGLAVLRGSEDQVSRSRSSAPRLTMSVFAVLFGSALDDSSAAVINVVSAPEETGAERLTGGCETETSGDVLQQLNLPSLPQGRLPQDAEFCIPLHLIYGGADEMCWEMHRASSLAPELAAHAGCNQAVTKASVEDAWLTEEYALQCELEQIVQQTEEAPKLPDDNSVEFTSARLSLIKSLESIVLSARG</sequence>
<feature type="domain" description="BUB1 N-terminal" evidence="2">
    <location>
        <begin position="33"/>
        <end position="192"/>
    </location>
</feature>
<dbReference type="GO" id="GO:0051754">
    <property type="term" value="P:meiotic sister chromatid cohesion, centromeric"/>
    <property type="evidence" value="ECO:0007669"/>
    <property type="project" value="TreeGrafter"/>
</dbReference>
<accession>A0A4E0REH0</accession>
<protein>
    <recommendedName>
        <fullName evidence="2">BUB1 N-terminal domain-containing protein</fullName>
    </recommendedName>
</protein>